<dbReference type="InterPro" id="IPR010982">
    <property type="entry name" value="Lambda_DNA-bd_dom_sf"/>
</dbReference>
<evidence type="ECO:0000313" key="3">
    <source>
        <dbReference type="Proteomes" id="UP000246018"/>
    </source>
</evidence>
<dbReference type="PROSITE" id="PS50943">
    <property type="entry name" value="HTH_CROC1"/>
    <property type="match status" value="1"/>
</dbReference>
<dbReference type="GO" id="GO:0003677">
    <property type="term" value="F:DNA binding"/>
    <property type="evidence" value="ECO:0007669"/>
    <property type="project" value="InterPro"/>
</dbReference>
<dbReference type="PANTHER" id="PTHR43236:SF2">
    <property type="entry name" value="BLL0069 PROTEIN"/>
    <property type="match status" value="1"/>
</dbReference>
<dbReference type="InterPro" id="IPR027417">
    <property type="entry name" value="P-loop_NTPase"/>
</dbReference>
<dbReference type="InterPro" id="IPR052345">
    <property type="entry name" value="Rad_response_metalloprotease"/>
</dbReference>
<evidence type="ECO:0000313" key="2">
    <source>
        <dbReference type="EMBL" id="PVG81202.1"/>
    </source>
</evidence>
<dbReference type="Proteomes" id="UP000246018">
    <property type="component" value="Unassembled WGS sequence"/>
</dbReference>
<dbReference type="SUPFAM" id="SSF52540">
    <property type="entry name" value="P-loop containing nucleoside triphosphate hydrolases"/>
    <property type="match status" value="1"/>
</dbReference>
<dbReference type="PANTHER" id="PTHR43236">
    <property type="entry name" value="ANTITOXIN HIGA1"/>
    <property type="match status" value="1"/>
</dbReference>
<dbReference type="Pfam" id="PF01381">
    <property type="entry name" value="HTH_3"/>
    <property type="match status" value="1"/>
</dbReference>
<dbReference type="Gene3D" id="3.40.50.300">
    <property type="entry name" value="P-loop containing nucleotide triphosphate hydrolases"/>
    <property type="match status" value="1"/>
</dbReference>
<gene>
    <name evidence="2" type="ORF">DDE18_18795</name>
</gene>
<dbReference type="InterPro" id="IPR007560">
    <property type="entry name" value="Restrct_endonuc_IV_Mrr"/>
</dbReference>
<dbReference type="Pfam" id="PF04471">
    <property type="entry name" value="Mrr_cat"/>
    <property type="match status" value="1"/>
</dbReference>
<name>A0A2T8F665_9ACTN</name>
<protein>
    <recommendedName>
        <fullName evidence="1">HTH cro/C1-type domain-containing protein</fullName>
    </recommendedName>
</protein>
<comment type="caution">
    <text evidence="2">The sequence shown here is derived from an EMBL/GenBank/DDBJ whole genome shotgun (WGS) entry which is preliminary data.</text>
</comment>
<proteinExistence type="predicted"/>
<dbReference type="Gene3D" id="1.10.260.40">
    <property type="entry name" value="lambda repressor-like DNA-binding domains"/>
    <property type="match status" value="1"/>
</dbReference>
<keyword evidence="3" id="KW-1185">Reference proteome</keyword>
<dbReference type="SUPFAM" id="SSF47413">
    <property type="entry name" value="lambda repressor-like DNA-binding domains"/>
    <property type="match status" value="1"/>
</dbReference>
<dbReference type="InterPro" id="IPR057574">
    <property type="entry name" value="nSTAND_NTPase5_dom"/>
</dbReference>
<evidence type="ECO:0000259" key="1">
    <source>
        <dbReference type="PROSITE" id="PS50943"/>
    </source>
</evidence>
<dbReference type="EMBL" id="QDGZ01000009">
    <property type="protein sequence ID" value="PVG81202.1"/>
    <property type="molecule type" value="Genomic_DNA"/>
</dbReference>
<dbReference type="Pfam" id="PF25199">
    <property type="entry name" value="nSTAND_NTPase5"/>
    <property type="match status" value="1"/>
</dbReference>
<organism evidence="2 3">
    <name type="scientific">Nocardioides gansuensis</name>
    <dbReference type="NCBI Taxonomy" id="2138300"/>
    <lineage>
        <taxon>Bacteria</taxon>
        <taxon>Bacillati</taxon>
        <taxon>Actinomycetota</taxon>
        <taxon>Actinomycetes</taxon>
        <taxon>Propionibacteriales</taxon>
        <taxon>Nocardioidaceae</taxon>
        <taxon>Nocardioides</taxon>
    </lineage>
</organism>
<feature type="domain" description="HTH cro/C1-type" evidence="1">
    <location>
        <begin position="13"/>
        <end position="67"/>
    </location>
</feature>
<dbReference type="OrthoDB" id="9794834at2"/>
<reference evidence="2 3" key="1">
    <citation type="submission" date="2018-04" db="EMBL/GenBank/DDBJ databases">
        <title>Genome of Nocardioides gansuensis WSJ-1.</title>
        <authorList>
            <person name="Wu S."/>
            <person name="Wang G."/>
        </authorList>
    </citation>
    <scope>NUCLEOTIDE SEQUENCE [LARGE SCALE GENOMIC DNA]</scope>
    <source>
        <strain evidence="2 3">WSJ-1</strain>
    </source>
</reference>
<dbReference type="SMART" id="SM00530">
    <property type="entry name" value="HTH_XRE"/>
    <property type="match status" value="1"/>
</dbReference>
<accession>A0A2T8F665</accession>
<dbReference type="InterPro" id="IPR001387">
    <property type="entry name" value="Cro/C1-type_HTH"/>
</dbReference>
<dbReference type="CDD" id="cd00093">
    <property type="entry name" value="HTH_XRE"/>
    <property type="match status" value="1"/>
</dbReference>
<sequence>MIEHMYGKLGSILRSARERKGLEQAEVARELGVGQQAVSTWERGRSRPRRKTLRAVAELLGLAEHDLVAAGAYATASTEAAPVAPRTRALPLAGLTPERFEDFTVEIVKALVPRAHVTRFGGPGDTQDGIDVLATDSKTGEVLATAQCKRHATFGKAAVKKAVDAVKIDAAQHHLFLSRETASPGARTEMSNHPGWTLWDGESISQYIQHQMPLDAAVRLVDSFFPGHREAFLGVRSPGPWLLPEDHFISPQGQLFNHDWTLVGREDVVDQLAAALYDSSAQLVTLDGRGGLGKTRILKAVAEASPDEATAVFVLPDKTPVAPEHFELLPSTGALVLLIDDAHERDDVTDLIAALRRRNSEANILLATRPYRWAAMRNDLQRSGLLPDEHQTIVLADLPISAVEQLAREALGPDVNESVVQRLARLTTDCPLVTVVGGTLIRRGQLDPSQLGQDDQVRETILGRFSEALIADPLVADPETRRGVLEGIAALQPVRTDDQSFRSTLSTVVGKPYDQLHKHVRDLEAAGVLRRRGSSLRIVPDLLGDILLSRACVDETDGHPTGYLDRVRDAASSQALQHLFVNISRVDWQVRRRQTNNAPLVDALWEPFEAEVREANIPGRQAAVKLLTEVSYFQPQRTVRIARWLVDNPTDDPGDTSSGWAFLGVPIYADVLSDLVTMLKPAAYTLQTLPAVLELLWELTQDDQRRTNQHPEHPLRVLGELAGFELAKPLDYNEAVLDVASKWFADTNKVSPFEVLKPLLATESSSQSYQNYSLTFQPFALNADVVMPLRRRVIAIALDEMRQPHVGRAVAAVECVEASLRYPTGMFGREVTQQERDRWTPSFVDTIEQLGSVAVENELDPAVLVAVRKALSWHAGYGPEATKAPARKVLQKLRDELADKVALIIHDGWGHLVFDRERDFEKAQARVQARLQQAVDQLTEERDDENVISLLEERLQVERVAFGADKGNLGPLVQAMVEARSSLAGHLVDAVLAGRAPALISALPVALSVLAAQDDQAAFERATQLLQVDEPWATQAVAQAWGWNRGHRPVLPEELELLLQFGSHENLTVRQAPITVAQRAAKEDPQLAARLLASVRFSDSSHVADEVCSCFGRYVGLSWDALDEDQQEHIRDELVLLDDIGQHSITAFLADRSAIDPEWVIALLQTRVEVGEGLELRGDYRPMPFSFDNHLKVREHPHFEQWLRKLQLWIAAKTDSWMRAENGADLFKEVARQYDSSVLSLLEDAIGTGDMEQIDSAAAILRRAPRTFVWQQQEFVERVFAATEKVGDEAQQALKNALWGATISGTRSGTPGQPYPEDVEQRDRCREVASLMPKGSAAERFYLDMAISAERAIESSVDEDREDDGRRW</sequence>
<dbReference type="GO" id="GO:0009307">
    <property type="term" value="P:DNA restriction-modification system"/>
    <property type="evidence" value="ECO:0007669"/>
    <property type="project" value="InterPro"/>
</dbReference>
<dbReference type="GO" id="GO:0004519">
    <property type="term" value="F:endonuclease activity"/>
    <property type="evidence" value="ECO:0007669"/>
    <property type="project" value="InterPro"/>
</dbReference>